<feature type="compositionally biased region" description="Polar residues" evidence="2">
    <location>
        <begin position="253"/>
        <end position="273"/>
    </location>
</feature>
<dbReference type="InterPro" id="IPR000504">
    <property type="entry name" value="RRM_dom"/>
</dbReference>
<evidence type="ECO:0000313" key="4">
    <source>
        <dbReference type="EMBL" id="KAK3054945.1"/>
    </source>
</evidence>
<feature type="region of interest" description="Disordered" evidence="2">
    <location>
        <begin position="759"/>
        <end position="810"/>
    </location>
</feature>
<dbReference type="PANTHER" id="PTHR23295:SF6">
    <property type="entry name" value="NEOSIN, ISOFORM A"/>
    <property type="match status" value="1"/>
</dbReference>
<comment type="caution">
    <text evidence="4">The sequence shown here is derived from an EMBL/GenBank/DDBJ whole genome shotgun (WGS) entry which is preliminary data.</text>
</comment>
<dbReference type="GO" id="GO:0003723">
    <property type="term" value="F:RNA binding"/>
    <property type="evidence" value="ECO:0007669"/>
    <property type="project" value="UniProtKB-UniRule"/>
</dbReference>
<evidence type="ECO:0000256" key="1">
    <source>
        <dbReference type="PROSITE-ProRule" id="PRU00176"/>
    </source>
</evidence>
<dbReference type="SMART" id="SM00360">
    <property type="entry name" value="RRM"/>
    <property type="match status" value="1"/>
</dbReference>
<dbReference type="PROSITE" id="PS50102">
    <property type="entry name" value="RRM"/>
    <property type="match status" value="1"/>
</dbReference>
<feature type="compositionally biased region" description="Low complexity" evidence="2">
    <location>
        <begin position="72"/>
        <end position="82"/>
    </location>
</feature>
<gene>
    <name evidence="4" type="primary">NAB3</name>
    <name evidence="4" type="ORF">LTR09_004105</name>
</gene>
<dbReference type="InterPro" id="IPR035979">
    <property type="entry name" value="RBD_domain_sf"/>
</dbReference>
<feature type="region of interest" description="Disordered" evidence="2">
    <location>
        <begin position="238"/>
        <end position="304"/>
    </location>
</feature>
<feature type="compositionally biased region" description="Low complexity" evidence="2">
    <location>
        <begin position="587"/>
        <end position="596"/>
    </location>
</feature>
<dbReference type="EMBL" id="JAWDJX010000010">
    <property type="protein sequence ID" value="KAK3054945.1"/>
    <property type="molecule type" value="Genomic_DNA"/>
</dbReference>
<feature type="region of interest" description="Disordered" evidence="2">
    <location>
        <begin position="526"/>
        <end position="649"/>
    </location>
</feature>
<feature type="compositionally biased region" description="Polar residues" evidence="2">
    <location>
        <begin position="126"/>
        <end position="135"/>
    </location>
</feature>
<feature type="compositionally biased region" description="Gly residues" evidence="2">
    <location>
        <begin position="618"/>
        <end position="627"/>
    </location>
</feature>
<organism evidence="4 5">
    <name type="scientific">Extremus antarcticus</name>
    <dbReference type="NCBI Taxonomy" id="702011"/>
    <lineage>
        <taxon>Eukaryota</taxon>
        <taxon>Fungi</taxon>
        <taxon>Dikarya</taxon>
        <taxon>Ascomycota</taxon>
        <taxon>Pezizomycotina</taxon>
        <taxon>Dothideomycetes</taxon>
        <taxon>Dothideomycetidae</taxon>
        <taxon>Mycosphaerellales</taxon>
        <taxon>Extremaceae</taxon>
        <taxon>Extremus</taxon>
    </lineage>
</organism>
<proteinExistence type="predicted"/>
<dbReference type="Pfam" id="PF00076">
    <property type="entry name" value="RRM_1"/>
    <property type="match status" value="1"/>
</dbReference>
<sequence length="916" mass="98701">MSSEPPEEPHYRNDFSLLSPASPRPIHFPTPTNIPVLEMQHDVGFNQTEPHMNDPASRNTDVRPDLWRDPSEQQSEQSEQQQDYGGEVQDTTMDHMTPYSTGAEDVMAMESDTNEHGGVAIPAEQQAHSAGSASTDADAILIPPQVLEPEPNQLSSSSYDPANDQAQVAEGAPLATLNAPEPSSDPSAPTADATSACFAQEPVSQSDDQAQSSAATLPAFDPNAVDVQALLDTLQTAPSTAPTAAANTAPQADSMTVPTTDSPSLANHTLQDVSSLSSPLTASALGAPPSGLPPRPPPQEQPLIHPNYVHSQHIRDYHPHAANPAFQPHAKSGSQGNAADPTGRNYVPPVHSPTSANAGDPVQQQPSNPYATITPIYSNGQAAPTSLSGSAPFAGSPSANSAIAMSTYAYPTNHGLTGTSVDVHGDSNMNGVEQARNEDRPWDAGVQRKYDNFIEEERKYVSEGRWEQFPNGARLFVGNLSSEKVTKRDIYHVFHAYGELAQISIKQAYGFVQFLRTEDCQRAMEAEQGTQIRDKRIHLEVSKPQKNRPQANQRRSRSPVDSGRGRPGANVDRYVSNARGGNTNNNRYRPGGQRSPSPRPYRDRHEDRYRARSRSPGYGRGGGGGGRYRSPSPRRDVDDDLPLPKRDPRDVPDVQIIVIDSLDRDFIAWIEQAFTSRSVRADVLLLSPRLSEQAVVRRQIVEGVAAVVKLARRNQNDGKIGLQIFDRTKGASNVSFEEYDGLEPHIAVELVLRAKSTHAAPAPQPSCGGGYGSQQQQRYGGYNNPTPSYGAPQASYGQPPPQPPTAYPQHYTQQQPLHGAQPGVPPNLQNLITNLDPNNLQSLLSAMNTPQSSSNPYAPGAQASAVQALQANPAVAGYLQQHQQQHAAQNVGGAGQQVNMQDILARLGSGGGGYQR</sequence>
<evidence type="ECO:0000313" key="5">
    <source>
        <dbReference type="Proteomes" id="UP001271007"/>
    </source>
</evidence>
<feature type="compositionally biased region" description="Basic and acidic residues" evidence="2">
    <location>
        <begin position="600"/>
        <end position="610"/>
    </location>
</feature>
<reference evidence="4" key="1">
    <citation type="submission" date="2023-04" db="EMBL/GenBank/DDBJ databases">
        <title>Black Yeasts Isolated from many extreme environments.</title>
        <authorList>
            <person name="Coleine C."/>
            <person name="Stajich J.E."/>
            <person name="Selbmann L."/>
        </authorList>
    </citation>
    <scope>NUCLEOTIDE SEQUENCE</scope>
    <source>
        <strain evidence="4">CCFEE 5312</strain>
    </source>
</reference>
<feature type="compositionally biased region" description="Basic and acidic residues" evidence="2">
    <location>
        <begin position="60"/>
        <end position="71"/>
    </location>
</feature>
<accession>A0AAJ0GD55</accession>
<feature type="domain" description="RRM" evidence="3">
    <location>
        <begin position="473"/>
        <end position="544"/>
    </location>
</feature>
<feature type="compositionally biased region" description="Polar residues" evidence="2">
    <location>
        <begin position="152"/>
        <end position="166"/>
    </location>
</feature>
<feature type="region of interest" description="Disordered" evidence="2">
    <location>
        <begin position="1"/>
        <end position="217"/>
    </location>
</feature>
<dbReference type="Proteomes" id="UP001271007">
    <property type="component" value="Unassembled WGS sequence"/>
</dbReference>
<dbReference type="InterPro" id="IPR012677">
    <property type="entry name" value="Nucleotide-bd_a/b_plait_sf"/>
</dbReference>
<keyword evidence="1" id="KW-0694">RNA-binding</keyword>
<feature type="compositionally biased region" description="Low complexity" evidence="2">
    <location>
        <begin position="238"/>
        <end position="252"/>
    </location>
</feature>
<dbReference type="SUPFAM" id="SSF54928">
    <property type="entry name" value="RNA-binding domain, RBD"/>
    <property type="match status" value="1"/>
</dbReference>
<feature type="compositionally biased region" description="Polar residues" evidence="2">
    <location>
        <begin position="352"/>
        <end position="373"/>
    </location>
</feature>
<dbReference type="PANTHER" id="PTHR23295">
    <property type="entry name" value="NUCLEAR RECEPTOR COACTIVATOR 5-RELATED"/>
    <property type="match status" value="1"/>
</dbReference>
<dbReference type="Gene3D" id="3.30.70.330">
    <property type="match status" value="1"/>
</dbReference>
<dbReference type="AlphaFoldDB" id="A0AAJ0GD55"/>
<evidence type="ECO:0000259" key="3">
    <source>
        <dbReference type="PROSITE" id="PS50102"/>
    </source>
</evidence>
<feature type="compositionally biased region" description="Low complexity" evidence="2">
    <location>
        <begin position="204"/>
        <end position="215"/>
    </location>
</feature>
<feature type="compositionally biased region" description="Pro residues" evidence="2">
    <location>
        <begin position="290"/>
        <end position="300"/>
    </location>
</feature>
<feature type="compositionally biased region" description="Basic and acidic residues" evidence="2">
    <location>
        <begin position="532"/>
        <end position="543"/>
    </location>
</feature>
<feature type="compositionally biased region" description="Low complexity" evidence="2">
    <location>
        <begin position="773"/>
        <end position="782"/>
    </location>
</feature>
<feature type="compositionally biased region" description="Low complexity" evidence="2">
    <location>
        <begin position="274"/>
        <end position="289"/>
    </location>
</feature>
<dbReference type="InterPro" id="IPR052600">
    <property type="entry name" value="Nuc_rcpt_coact/corep"/>
</dbReference>
<evidence type="ECO:0000256" key="2">
    <source>
        <dbReference type="SAM" id="MobiDB-lite"/>
    </source>
</evidence>
<name>A0AAJ0GD55_9PEZI</name>
<feature type="region of interest" description="Disordered" evidence="2">
    <location>
        <begin position="320"/>
        <end position="373"/>
    </location>
</feature>
<keyword evidence="5" id="KW-1185">Reference proteome</keyword>
<feature type="compositionally biased region" description="Basic and acidic residues" evidence="2">
    <location>
        <begin position="633"/>
        <end position="649"/>
    </location>
</feature>
<protein>
    <submittedName>
        <fullName evidence="4">Nuclear polyadenylated RNA-binding protein 3</fullName>
    </submittedName>
</protein>